<evidence type="ECO:0000313" key="9">
    <source>
        <dbReference type="EMBL" id="PTI29721.1"/>
    </source>
</evidence>
<evidence type="ECO:0000256" key="5">
    <source>
        <dbReference type="ARBA" id="ARBA00022801"/>
    </source>
</evidence>
<dbReference type="Gene3D" id="2.40.30.40">
    <property type="entry name" value="Peptidase M42, domain 2"/>
    <property type="match status" value="1"/>
</dbReference>
<dbReference type="AlphaFoldDB" id="A0A2T4PTP5"/>
<comment type="similarity">
    <text evidence="1 6">Belongs to the peptidase M42 family.</text>
</comment>
<feature type="binding site" evidence="8">
    <location>
        <position position="75"/>
    </location>
    <ligand>
        <name>Zn(2+)</name>
        <dbReference type="ChEBI" id="CHEBI:29105"/>
        <label>1</label>
    </ligand>
</feature>
<keyword evidence="4 8" id="KW-0479">Metal-binding</keyword>
<feature type="binding site" evidence="8">
    <location>
        <position position="220"/>
    </location>
    <ligand>
        <name>Zn(2+)</name>
        <dbReference type="ChEBI" id="CHEBI:29105"/>
        <label>2</label>
    </ligand>
</feature>
<feature type="binding site" evidence="8">
    <location>
        <position position="242"/>
    </location>
    <ligand>
        <name>Zn(2+)</name>
        <dbReference type="ChEBI" id="CHEBI:29105"/>
        <label>1</label>
    </ligand>
</feature>
<protein>
    <submittedName>
        <fullName evidence="9">M42 family peptidase</fullName>
    </submittedName>
</protein>
<proteinExistence type="inferred from homology"/>
<dbReference type="Pfam" id="PF05343">
    <property type="entry name" value="Peptidase_M42"/>
    <property type="match status" value="1"/>
</dbReference>
<dbReference type="InterPro" id="IPR008007">
    <property type="entry name" value="Peptidase_M42"/>
</dbReference>
<dbReference type="GO" id="GO:0046872">
    <property type="term" value="F:metal ion binding"/>
    <property type="evidence" value="ECO:0007669"/>
    <property type="project" value="UniProtKB-UniRule"/>
</dbReference>
<dbReference type="InterPro" id="IPR051464">
    <property type="entry name" value="Peptidase_M42_aminopept"/>
</dbReference>
<dbReference type="OrthoDB" id="9772053at2"/>
<dbReference type="Proteomes" id="UP000241209">
    <property type="component" value="Unassembled WGS sequence"/>
</dbReference>
<keyword evidence="3" id="KW-0645">Protease</keyword>
<feature type="binding site" evidence="8">
    <location>
        <position position="187"/>
    </location>
    <ligand>
        <name>Zn(2+)</name>
        <dbReference type="ChEBI" id="CHEBI:29105"/>
        <label>2</label>
    </ligand>
</feature>
<comment type="cofactor">
    <cofactor evidence="8">
        <name>a divalent metal cation</name>
        <dbReference type="ChEBI" id="CHEBI:60240"/>
    </cofactor>
    <text evidence="8">Binds 2 divalent metal cations per subunit.</text>
</comment>
<dbReference type="InterPro" id="IPR023367">
    <property type="entry name" value="Peptidase_M42_dom2"/>
</dbReference>
<accession>A0A2T4PTP5</accession>
<evidence type="ECO:0000256" key="4">
    <source>
        <dbReference type="ARBA" id="ARBA00022723"/>
    </source>
</evidence>
<organism evidence="9 10">
    <name type="scientific">Mammaliicoccus vitulinus</name>
    <dbReference type="NCBI Taxonomy" id="71237"/>
    <lineage>
        <taxon>Bacteria</taxon>
        <taxon>Bacillati</taxon>
        <taxon>Bacillota</taxon>
        <taxon>Bacilli</taxon>
        <taxon>Bacillales</taxon>
        <taxon>Staphylococcaceae</taxon>
        <taxon>Mammaliicoccus</taxon>
    </lineage>
</organism>
<gene>
    <name evidence="9" type="ORF">BU072_06765</name>
</gene>
<evidence type="ECO:0000256" key="7">
    <source>
        <dbReference type="PIRSR" id="PIRSR001123-1"/>
    </source>
</evidence>
<dbReference type="PANTHER" id="PTHR32481">
    <property type="entry name" value="AMINOPEPTIDASE"/>
    <property type="match status" value="1"/>
</dbReference>
<evidence type="ECO:0000256" key="1">
    <source>
        <dbReference type="ARBA" id="ARBA00006272"/>
    </source>
</evidence>
<dbReference type="CDD" id="cd05656">
    <property type="entry name" value="M42_Frv"/>
    <property type="match status" value="1"/>
</dbReference>
<keyword evidence="2" id="KW-0031">Aminopeptidase</keyword>
<sequence length="363" mass="40555">MRRFIMTQIRQETLTRMKELTELHAVPGFENEVREYLKEKMAPYVDEIIGDNMGSIYGVKKSKKENAPKVLVAAHMDEIGFMVTEMTKEGMLKFTALGGVSSDVWLSQTLQLKTREGRYYNGVVGSIPKHFRTGKETGVSIADMLLDVGAESLDQLKEMGIKIGDTIVPRTDFERLTENRVLAKAWDNRYGCLVGLELLEQLKDKELDVDLYVGANVQEEVGLRGASASVNLIQPDLALVVDCSPANDMKGHIGLSGALGKGVLIRILDRTMILSERMRDYLIDTVEEKEIEHQYFQSPGGTDGGEIHKSLTGIPTAVIGVCARYIHTSKAIYDVRDYLSAKTLLEELVLDLSSEKIEYLKFN</sequence>
<evidence type="ECO:0000256" key="2">
    <source>
        <dbReference type="ARBA" id="ARBA00022438"/>
    </source>
</evidence>
<dbReference type="Gene3D" id="3.40.630.10">
    <property type="entry name" value="Zn peptidases"/>
    <property type="match status" value="1"/>
</dbReference>
<evidence type="ECO:0000256" key="3">
    <source>
        <dbReference type="ARBA" id="ARBA00022670"/>
    </source>
</evidence>
<evidence type="ECO:0000313" key="10">
    <source>
        <dbReference type="Proteomes" id="UP000241209"/>
    </source>
</evidence>
<dbReference type="EMBL" id="PZFK01000011">
    <property type="protein sequence ID" value="PTI29721.1"/>
    <property type="molecule type" value="Genomic_DNA"/>
</dbReference>
<comment type="caution">
    <text evidence="9">The sequence shown here is derived from an EMBL/GenBank/DDBJ whole genome shotgun (WGS) entry which is preliminary data.</text>
</comment>
<evidence type="ECO:0000256" key="6">
    <source>
        <dbReference type="PIRNR" id="PIRNR001123"/>
    </source>
</evidence>
<reference evidence="9 10" key="1">
    <citation type="journal article" date="2016" name="Front. Microbiol.">
        <title>Comprehensive Phylogenetic Analysis of Bovine Non-aureus Staphylococci Species Based on Whole-Genome Sequencing.</title>
        <authorList>
            <person name="Naushad S."/>
            <person name="Barkema H.W."/>
            <person name="Luby C."/>
            <person name="Condas L.A."/>
            <person name="Nobrega D.B."/>
            <person name="Carson D.A."/>
            <person name="De Buck J."/>
        </authorList>
    </citation>
    <scope>NUCLEOTIDE SEQUENCE [LARGE SCALE GENOMIC DNA]</scope>
    <source>
        <strain evidence="9 10">SNUC 2204</strain>
    </source>
</reference>
<evidence type="ECO:0000256" key="8">
    <source>
        <dbReference type="PIRSR" id="PIRSR001123-2"/>
    </source>
</evidence>
<dbReference type="SUPFAM" id="SSF53187">
    <property type="entry name" value="Zn-dependent exopeptidases"/>
    <property type="match status" value="1"/>
</dbReference>
<keyword evidence="5" id="KW-0378">Hydrolase</keyword>
<feature type="active site" description="Proton acceptor" evidence="7">
    <location>
        <position position="219"/>
    </location>
</feature>
<feature type="binding site" evidence="8">
    <location>
        <position position="187"/>
    </location>
    <ligand>
        <name>Zn(2+)</name>
        <dbReference type="ChEBI" id="CHEBI:29105"/>
        <label>1</label>
    </ligand>
</feature>
<feature type="binding site" evidence="8">
    <location>
        <position position="327"/>
    </location>
    <ligand>
        <name>Zn(2+)</name>
        <dbReference type="ChEBI" id="CHEBI:29105"/>
        <label>2</label>
    </ligand>
</feature>
<name>A0A2T4PTP5_9STAP</name>
<dbReference type="PANTHER" id="PTHR32481:SF0">
    <property type="entry name" value="AMINOPEPTIDASE YPDE-RELATED"/>
    <property type="match status" value="1"/>
</dbReference>
<dbReference type="PIRSF" id="PIRSF001123">
    <property type="entry name" value="PepA_GA"/>
    <property type="match status" value="1"/>
</dbReference>
<dbReference type="GO" id="GO:0006508">
    <property type="term" value="P:proteolysis"/>
    <property type="evidence" value="ECO:0007669"/>
    <property type="project" value="UniProtKB-KW"/>
</dbReference>
<dbReference type="GO" id="GO:0004177">
    <property type="term" value="F:aminopeptidase activity"/>
    <property type="evidence" value="ECO:0007669"/>
    <property type="project" value="UniProtKB-UniRule"/>
</dbReference>
<dbReference type="STRING" id="1167632.GCA_000286335_01384"/>
<dbReference type="SUPFAM" id="SSF101821">
    <property type="entry name" value="Aminopeptidase/glucanase lid domain"/>
    <property type="match status" value="1"/>
</dbReference>